<keyword evidence="3" id="KW-1185">Reference proteome</keyword>
<dbReference type="InterPro" id="IPR040673">
    <property type="entry name" value="CCDC81_HU_dom_2"/>
</dbReference>
<dbReference type="Proteomes" id="UP000572057">
    <property type="component" value="Unassembled WGS sequence"/>
</dbReference>
<sequence length="125" mass="13773">ESLDPLQTFAVAAVLGLPRRRVEGALQATMSLLSQCLGTGEDVALVLRDIGVLLVERHKVQMRFYHNFLEAVSGKENLEKGVFKIQELLDMVAPQGVPVAALTSFGSIIIFPEFKREMVQAPLPR</sequence>
<evidence type="ECO:0000313" key="3">
    <source>
        <dbReference type="Proteomes" id="UP000572057"/>
    </source>
</evidence>
<name>A0A7L1SCA8_9PASS</name>
<gene>
    <name evidence="2" type="primary">Ccdc81_1</name>
    <name evidence="2" type="ORF">LOCOCH_R11830</name>
</gene>
<feature type="non-terminal residue" evidence="2">
    <location>
        <position position="125"/>
    </location>
</feature>
<dbReference type="Pfam" id="PF18289">
    <property type="entry name" value="HU-CCDC81_euk_2"/>
    <property type="match status" value="1"/>
</dbReference>
<dbReference type="EMBL" id="VXBM01002688">
    <property type="protein sequence ID" value="NXO45810.1"/>
    <property type="molecule type" value="Genomic_DNA"/>
</dbReference>
<organism evidence="2 3">
    <name type="scientific">Helopsaltes ochotensis</name>
    <name type="common">Middendorff's grasshopper-warbler</name>
    <dbReference type="NCBI Taxonomy" id="3150915"/>
    <lineage>
        <taxon>Eukaryota</taxon>
        <taxon>Metazoa</taxon>
        <taxon>Chordata</taxon>
        <taxon>Craniata</taxon>
        <taxon>Vertebrata</taxon>
        <taxon>Euteleostomi</taxon>
        <taxon>Archelosauria</taxon>
        <taxon>Archosauria</taxon>
        <taxon>Dinosauria</taxon>
        <taxon>Saurischia</taxon>
        <taxon>Theropoda</taxon>
        <taxon>Coelurosauria</taxon>
        <taxon>Aves</taxon>
        <taxon>Neognathae</taxon>
        <taxon>Neoaves</taxon>
        <taxon>Telluraves</taxon>
        <taxon>Australaves</taxon>
        <taxon>Passeriformes</taxon>
        <taxon>Sylvioidea</taxon>
        <taxon>Locustellidae</taxon>
        <taxon>Helopsaltes</taxon>
    </lineage>
</organism>
<protein>
    <submittedName>
        <fullName evidence="2">CCD81 protein</fullName>
    </submittedName>
</protein>
<reference evidence="3" key="1">
    <citation type="submission" date="2019-09" db="EMBL/GenBank/DDBJ databases">
        <title>Bird 10,000 Genomes (B10K) Project - Family phase.</title>
        <authorList>
            <person name="Zhang G."/>
        </authorList>
    </citation>
    <scope>NUCLEOTIDE SEQUENCE [LARGE SCALE GENOMIC DNA]</scope>
</reference>
<evidence type="ECO:0000313" key="2">
    <source>
        <dbReference type="EMBL" id="NXO45810.1"/>
    </source>
</evidence>
<feature type="non-terminal residue" evidence="2">
    <location>
        <position position="1"/>
    </location>
</feature>
<dbReference type="OrthoDB" id="125906at2759"/>
<comment type="caution">
    <text evidence="2">The sequence shown here is derived from an EMBL/GenBank/DDBJ whole genome shotgun (WGS) entry which is preliminary data.</text>
</comment>
<accession>A0A7L1SCA8</accession>
<dbReference type="AlphaFoldDB" id="A0A7L1SCA8"/>
<evidence type="ECO:0000259" key="1">
    <source>
        <dbReference type="Pfam" id="PF18289"/>
    </source>
</evidence>
<feature type="domain" description="CCDC81 HU" evidence="1">
    <location>
        <begin position="5"/>
        <end position="75"/>
    </location>
</feature>
<proteinExistence type="predicted"/>